<keyword evidence="1" id="KW-0805">Transcription regulation</keyword>
<dbReference type="PANTHER" id="PTHR30185">
    <property type="entry name" value="CRYPTIC BETA-GLUCOSIDE BGL OPERON ANTITERMINATOR"/>
    <property type="match status" value="1"/>
</dbReference>
<dbReference type="Gene3D" id="1.10.10.10">
    <property type="entry name" value="Winged helix-like DNA-binding domain superfamily/Winged helix DNA-binding domain"/>
    <property type="match status" value="1"/>
</dbReference>
<comment type="caution">
    <text evidence="4">The sequence shown here is derived from an EMBL/GenBank/DDBJ whole genome shotgun (WGS) entry which is preliminary data.</text>
</comment>
<keyword evidence="5" id="KW-1185">Reference proteome</keyword>
<dbReference type="InterPro" id="IPR036388">
    <property type="entry name" value="WH-like_DNA-bd_sf"/>
</dbReference>
<dbReference type="EMBL" id="MIKC01000008">
    <property type="protein sequence ID" value="OEG23078.1"/>
    <property type="molecule type" value="Genomic_DNA"/>
</dbReference>
<dbReference type="STRING" id="1131292.BCR24_13875"/>
<feature type="domain" description="Mga helix-turn-helix" evidence="3">
    <location>
        <begin position="83"/>
        <end position="164"/>
    </location>
</feature>
<protein>
    <recommendedName>
        <fullName evidence="3">Mga helix-turn-helix domain-containing protein</fullName>
    </recommendedName>
</protein>
<proteinExistence type="predicted"/>
<dbReference type="PANTHER" id="PTHR30185:SF13">
    <property type="entry name" value="LICABCH OPERON REGULATOR-RELATED"/>
    <property type="match status" value="1"/>
</dbReference>
<evidence type="ECO:0000313" key="5">
    <source>
        <dbReference type="Proteomes" id="UP000094469"/>
    </source>
</evidence>
<evidence type="ECO:0000313" key="4">
    <source>
        <dbReference type="EMBL" id="OEG23078.1"/>
    </source>
</evidence>
<dbReference type="AlphaFoldDB" id="A0A1E5HDQ7"/>
<accession>A0A1E5HDQ7</accession>
<dbReference type="InterPro" id="IPR007737">
    <property type="entry name" value="Mga_HTH"/>
</dbReference>
<keyword evidence="2" id="KW-0804">Transcription</keyword>
<dbReference type="InterPro" id="IPR050661">
    <property type="entry name" value="BglG_antiterminators"/>
</dbReference>
<reference evidence="5" key="1">
    <citation type="submission" date="2016-09" db="EMBL/GenBank/DDBJ databases">
        <authorList>
            <person name="Gulvik C.A."/>
        </authorList>
    </citation>
    <scope>NUCLEOTIDE SEQUENCE [LARGE SCALE GENOMIC DNA]</scope>
    <source>
        <strain evidence="5">LMG 26676</strain>
    </source>
</reference>
<sequence>MLGLSKVSLIKKNIFEYLLGRGTEVSISEIAEFTKVSINTTYKYLAEITIELTEVYQDNELFIKKDNMHKYILIQRENVCLIEYYRKLFEKEISYGLIKSLLLNQSISLSQFCEEKFISQATCRRKIREINDTLVKINVKLEISENKIKFSGDEISIKTVLFLFIWRFYSQISNIEWLENKDLYLSKAKSIAYSLHLSLDINQIETLSIWIYILLERNFDSNNLMTQEKIKEIDKFFVDIPIEGLEEYSLQNQSLLLLILYSSEVFQIEFERNSNSRLNKKIESFYDCWLENFRNFFQIEIPANKLTDIYDRLARFCVSNYIFRLDIAFESMRLVKIDYRKINKNADQFFDKFDRFTEAMINQYPVLATICYFEETSYYLVNFLTSVNNYKKVIRIHLQTELGKNYDITMKSKLVEEFQGKFKIEFVSELQENDLVVTTLMNRLTKRLPKEKIVYISLALTSFDLEMINKTLEDIGS</sequence>
<name>A0A1E5HDQ7_9ENTE</name>
<gene>
    <name evidence="4" type="ORF">BCR24_13875</name>
</gene>
<dbReference type="RefSeq" id="WP_069639586.1">
    <property type="nucleotide sequence ID" value="NZ_MIKC01000008.1"/>
</dbReference>
<organism evidence="4 5">
    <name type="scientific">Enterococcus ureilyticus</name>
    <dbReference type="NCBI Taxonomy" id="1131292"/>
    <lineage>
        <taxon>Bacteria</taxon>
        <taxon>Bacillati</taxon>
        <taxon>Bacillota</taxon>
        <taxon>Bacilli</taxon>
        <taxon>Lactobacillales</taxon>
        <taxon>Enterococcaceae</taxon>
        <taxon>Enterococcus</taxon>
    </lineage>
</organism>
<dbReference type="Pfam" id="PF05043">
    <property type="entry name" value="Mga"/>
    <property type="match status" value="1"/>
</dbReference>
<evidence type="ECO:0000256" key="2">
    <source>
        <dbReference type="ARBA" id="ARBA00023163"/>
    </source>
</evidence>
<dbReference type="Proteomes" id="UP000094469">
    <property type="component" value="Unassembled WGS sequence"/>
</dbReference>
<evidence type="ECO:0000256" key="1">
    <source>
        <dbReference type="ARBA" id="ARBA00023015"/>
    </source>
</evidence>
<evidence type="ECO:0000259" key="3">
    <source>
        <dbReference type="Pfam" id="PF05043"/>
    </source>
</evidence>